<sequence length="71" mass="8218">ITDQKTNPSAEDLEDKKGEYIKLKVIGQDINSFRLPFESQRIADNHIPNELGMEENVMEIYQEQTRGHSEV</sequence>
<dbReference type="STRING" id="29139.ENSVURP00010001026"/>
<dbReference type="Gene3D" id="3.10.20.90">
    <property type="entry name" value="Phosphatidylinositol 3-kinase Catalytic Subunit, Chain A, domain 1"/>
    <property type="match status" value="1"/>
</dbReference>
<dbReference type="AlphaFoldDB" id="A0A4X2JST4"/>
<dbReference type="InterPro" id="IPR029071">
    <property type="entry name" value="Ubiquitin-like_domsf"/>
</dbReference>
<dbReference type="GeneTree" id="ENSGT00950000183375"/>
<evidence type="ECO:0000313" key="2">
    <source>
        <dbReference type="Proteomes" id="UP000314987"/>
    </source>
</evidence>
<organism evidence="1 2">
    <name type="scientific">Vombatus ursinus</name>
    <name type="common">Common wombat</name>
    <dbReference type="NCBI Taxonomy" id="29139"/>
    <lineage>
        <taxon>Eukaryota</taxon>
        <taxon>Metazoa</taxon>
        <taxon>Chordata</taxon>
        <taxon>Craniata</taxon>
        <taxon>Vertebrata</taxon>
        <taxon>Euteleostomi</taxon>
        <taxon>Mammalia</taxon>
        <taxon>Metatheria</taxon>
        <taxon>Diprotodontia</taxon>
        <taxon>Vombatidae</taxon>
        <taxon>Vombatus</taxon>
    </lineage>
</organism>
<dbReference type="Ensembl" id="ENSVURT00010001187.1">
    <property type="protein sequence ID" value="ENSVURP00010001026.1"/>
    <property type="gene ID" value="ENSVURG00010000900.1"/>
</dbReference>
<reference evidence="1" key="3">
    <citation type="submission" date="2025-09" db="UniProtKB">
        <authorList>
            <consortium name="Ensembl"/>
        </authorList>
    </citation>
    <scope>IDENTIFICATION</scope>
</reference>
<name>A0A4X2JST4_VOMUR</name>
<protein>
    <submittedName>
        <fullName evidence="1">Uncharacterized protein</fullName>
    </submittedName>
</protein>
<accession>A0A4X2JST4</accession>
<keyword evidence="2" id="KW-1185">Reference proteome</keyword>
<dbReference type="OMA" id="DNHIPNE"/>
<evidence type="ECO:0000313" key="1">
    <source>
        <dbReference type="Ensembl" id="ENSVURP00010001026.1"/>
    </source>
</evidence>
<reference evidence="1" key="2">
    <citation type="submission" date="2025-08" db="UniProtKB">
        <authorList>
            <consortium name="Ensembl"/>
        </authorList>
    </citation>
    <scope>IDENTIFICATION</scope>
</reference>
<proteinExistence type="predicted"/>
<reference evidence="2" key="1">
    <citation type="submission" date="2018-12" db="EMBL/GenBank/DDBJ databases">
        <authorList>
            <person name="Yazar S."/>
        </authorList>
    </citation>
    <scope>NUCLEOTIDE SEQUENCE [LARGE SCALE GENOMIC DNA]</scope>
</reference>
<dbReference type="SUPFAM" id="SSF54236">
    <property type="entry name" value="Ubiquitin-like"/>
    <property type="match status" value="1"/>
</dbReference>
<dbReference type="Proteomes" id="UP000314987">
    <property type="component" value="Unassembled WGS sequence"/>
</dbReference>